<protein>
    <submittedName>
        <fullName evidence="1">HNH endonuclease signature motif containing protein</fullName>
    </submittedName>
</protein>
<evidence type="ECO:0000313" key="1">
    <source>
        <dbReference type="EMBL" id="MFM0106513.1"/>
    </source>
</evidence>
<sequence>MPKTKPSPDPLFWVNTDIRSYRKDHPHDKEGSAFFKFWLPANAAYVTPEEDDTHDRVLGMIEPGDPIFAYEDGVGILALGVVLEKPSLERCTADSGPYPQSSEIVKRISVEWDTTVNCSSSEVYGKTGFVRFTLQERGAKRGSDDDFLYELRKHSPKWALRAELAREEAAAAKVQAIERSKFSPKDREAIQKARIGQGRYRTNLLLIEQRRRVTGIEDAAHLIASHIKPWTLCEGDEHWEGNNGLLLAPHVDHLFDKGRISFKDDGTLLISRFQDCGVLRAWGLPEVLDVGGFNAEQCRYLRIHRDTIFERTRSWSALRDAARQGTV</sequence>
<keyword evidence="1" id="KW-0255">Endonuclease</keyword>
<dbReference type="Proteomes" id="UP001629235">
    <property type="component" value="Unassembled WGS sequence"/>
</dbReference>
<reference evidence="1 2" key="1">
    <citation type="journal article" date="2024" name="Chem. Sci.">
        <title>Discovery of megapolipeptins by genome mining of a Burkholderiales bacteria collection.</title>
        <authorList>
            <person name="Paulo B.S."/>
            <person name="Recchia M.J.J."/>
            <person name="Lee S."/>
            <person name="Fergusson C.H."/>
            <person name="Romanowski S.B."/>
            <person name="Hernandez A."/>
            <person name="Krull N."/>
            <person name="Liu D.Y."/>
            <person name="Cavanagh H."/>
            <person name="Bos A."/>
            <person name="Gray C.A."/>
            <person name="Murphy B.T."/>
            <person name="Linington R.G."/>
            <person name="Eustaquio A.S."/>
        </authorList>
    </citation>
    <scope>NUCLEOTIDE SEQUENCE [LARGE SCALE GENOMIC DNA]</scope>
    <source>
        <strain evidence="1 2">RL18-126-BIB-B</strain>
    </source>
</reference>
<keyword evidence="1" id="KW-0540">Nuclease</keyword>
<organism evidence="1 2">
    <name type="scientific">Paraburkholderia rhynchosiae</name>
    <dbReference type="NCBI Taxonomy" id="487049"/>
    <lineage>
        <taxon>Bacteria</taxon>
        <taxon>Pseudomonadati</taxon>
        <taxon>Pseudomonadota</taxon>
        <taxon>Betaproteobacteria</taxon>
        <taxon>Burkholderiales</taxon>
        <taxon>Burkholderiaceae</taxon>
        <taxon>Paraburkholderia</taxon>
    </lineage>
</organism>
<keyword evidence="2" id="KW-1185">Reference proteome</keyword>
<gene>
    <name evidence="1" type="ORF">PQR01_24265</name>
</gene>
<evidence type="ECO:0000313" key="2">
    <source>
        <dbReference type="Proteomes" id="UP001629235"/>
    </source>
</evidence>
<keyword evidence="1" id="KW-0378">Hydrolase</keyword>
<dbReference type="EMBL" id="JAQQDW010000057">
    <property type="protein sequence ID" value="MFM0106513.1"/>
    <property type="molecule type" value="Genomic_DNA"/>
</dbReference>
<comment type="caution">
    <text evidence="1">The sequence shown here is derived from an EMBL/GenBank/DDBJ whole genome shotgun (WGS) entry which is preliminary data.</text>
</comment>
<name>A0ACC7NJ64_9BURK</name>
<proteinExistence type="predicted"/>
<accession>A0ACC7NJ64</accession>